<evidence type="ECO:0000259" key="5">
    <source>
        <dbReference type="PROSITE" id="PS50217"/>
    </source>
</evidence>
<gene>
    <name evidence="6" type="ORF">P43SY_003516</name>
</gene>
<evidence type="ECO:0000256" key="2">
    <source>
        <dbReference type="ARBA" id="ARBA00023125"/>
    </source>
</evidence>
<feature type="region of interest" description="Disordered" evidence="4">
    <location>
        <begin position="114"/>
        <end position="140"/>
    </location>
</feature>
<dbReference type="GO" id="GO:0000978">
    <property type="term" value="F:RNA polymerase II cis-regulatory region sequence-specific DNA binding"/>
    <property type="evidence" value="ECO:0007669"/>
    <property type="project" value="TreeGrafter"/>
</dbReference>
<evidence type="ECO:0000256" key="1">
    <source>
        <dbReference type="ARBA" id="ARBA00023015"/>
    </source>
</evidence>
<dbReference type="SMART" id="SM00338">
    <property type="entry name" value="BRLZ"/>
    <property type="match status" value="1"/>
</dbReference>
<feature type="region of interest" description="Disordered" evidence="4">
    <location>
        <begin position="20"/>
        <end position="40"/>
    </location>
</feature>
<accession>A0AAD5QB86</accession>
<evidence type="ECO:0000313" key="7">
    <source>
        <dbReference type="Proteomes" id="UP001209570"/>
    </source>
</evidence>
<feature type="region of interest" description="Disordered" evidence="4">
    <location>
        <begin position="161"/>
        <end position="196"/>
    </location>
</feature>
<feature type="domain" description="BZIP" evidence="5">
    <location>
        <begin position="245"/>
        <end position="295"/>
    </location>
</feature>
<dbReference type="Gene3D" id="1.20.5.170">
    <property type="match status" value="1"/>
</dbReference>
<dbReference type="SUPFAM" id="SSF57959">
    <property type="entry name" value="Leucine zipper domain"/>
    <property type="match status" value="1"/>
</dbReference>
<dbReference type="GO" id="GO:0005667">
    <property type="term" value="C:transcription regulator complex"/>
    <property type="evidence" value="ECO:0007669"/>
    <property type="project" value="TreeGrafter"/>
</dbReference>
<keyword evidence="7" id="KW-1185">Reference proteome</keyword>
<proteinExistence type="predicted"/>
<dbReference type="EMBL" id="JAKCXM010000115">
    <property type="protein sequence ID" value="KAJ0401899.1"/>
    <property type="molecule type" value="Genomic_DNA"/>
</dbReference>
<feature type="compositionally biased region" description="Low complexity" evidence="4">
    <location>
        <begin position="81"/>
        <end position="93"/>
    </location>
</feature>
<feature type="region of interest" description="Disordered" evidence="4">
    <location>
        <begin position="75"/>
        <end position="101"/>
    </location>
</feature>
<dbReference type="PROSITE" id="PS50217">
    <property type="entry name" value="BZIP"/>
    <property type="match status" value="1"/>
</dbReference>
<dbReference type="InterPro" id="IPR046347">
    <property type="entry name" value="bZIP_sf"/>
</dbReference>
<evidence type="ECO:0000256" key="4">
    <source>
        <dbReference type="SAM" id="MobiDB-lite"/>
    </source>
</evidence>
<evidence type="ECO:0000256" key="3">
    <source>
        <dbReference type="ARBA" id="ARBA00023163"/>
    </source>
</evidence>
<dbReference type="InterPro" id="IPR004827">
    <property type="entry name" value="bZIP"/>
</dbReference>
<dbReference type="PANTHER" id="PTHR11462:SF35">
    <property type="entry name" value="TRANSCRIPTION FACTOR JRA"/>
    <property type="match status" value="1"/>
</dbReference>
<dbReference type="GO" id="GO:0051726">
    <property type="term" value="P:regulation of cell cycle"/>
    <property type="evidence" value="ECO:0007669"/>
    <property type="project" value="TreeGrafter"/>
</dbReference>
<sequence>MSTAGLHSSAREDLHLPHISSAPHYMHSDPNAPPITLPKPLSLSPRTFGMEDLRDFCGPLGSFKTGLTPRVFSTGLTPRSGFTPRFTTGFTPRVNTSGPPGHDTNSFFSRNTGFSPPRPSEGVNKISPTGFTPKDVTGMKVPMRFPGTFTNTPPKIEPHMPSHLQQHKPLHPSHPSNGPHHMGHMPPPPNQGHHMHHPEMNGHMGMPMFDYVNRPAISAPPSTSKIHKNVSPVSDKDPEEMDMDERRRMKNRERVRKCRKRKQDRLNYLEDRTSELEKENGVLRAKLARKNPEVSNQPLTDEQLNELRKKQNTTLAAYISAYNEGTNDSFENSARHIWAPNAEIVYGSNGAMLNGVTSIVANKLASTAVFGLYKIKNYTVEWKQGSNEKCLVRWEIDVSVKKDAPNDIPLTAPFADLGSFYEADEIIPVRMMSHLTFDDGKITEEIRQLCLSQMATSVMAKFSNEVGKAAEVLSCLMKA</sequence>
<reference evidence="6" key="1">
    <citation type="submission" date="2021-12" db="EMBL/GenBank/DDBJ databases">
        <title>Prjna785345.</title>
        <authorList>
            <person name="Rujirawat T."/>
            <person name="Krajaejun T."/>
        </authorList>
    </citation>
    <scope>NUCLEOTIDE SEQUENCE</scope>
    <source>
        <strain evidence="6">Pi057C3</strain>
    </source>
</reference>
<dbReference type="InterPro" id="IPR050946">
    <property type="entry name" value="AP-1_TF_bZIP"/>
</dbReference>
<dbReference type="CDD" id="cd14691">
    <property type="entry name" value="bZIP_XBP1"/>
    <property type="match status" value="1"/>
</dbReference>
<dbReference type="GO" id="GO:0042127">
    <property type="term" value="P:regulation of cell population proliferation"/>
    <property type="evidence" value="ECO:0007669"/>
    <property type="project" value="TreeGrafter"/>
</dbReference>
<dbReference type="Pfam" id="PF00170">
    <property type="entry name" value="bZIP_1"/>
    <property type="match status" value="1"/>
</dbReference>
<keyword evidence="2" id="KW-0238">DNA-binding</keyword>
<organism evidence="6 7">
    <name type="scientific">Pythium insidiosum</name>
    <name type="common">Pythiosis disease agent</name>
    <dbReference type="NCBI Taxonomy" id="114742"/>
    <lineage>
        <taxon>Eukaryota</taxon>
        <taxon>Sar</taxon>
        <taxon>Stramenopiles</taxon>
        <taxon>Oomycota</taxon>
        <taxon>Peronosporomycetes</taxon>
        <taxon>Pythiales</taxon>
        <taxon>Pythiaceae</taxon>
        <taxon>Pythium</taxon>
    </lineage>
</organism>
<keyword evidence="3" id="KW-0804">Transcription</keyword>
<dbReference type="AlphaFoldDB" id="A0AAD5QB86"/>
<dbReference type="Proteomes" id="UP001209570">
    <property type="component" value="Unassembled WGS sequence"/>
</dbReference>
<evidence type="ECO:0000313" key="6">
    <source>
        <dbReference type="EMBL" id="KAJ0401899.1"/>
    </source>
</evidence>
<keyword evidence="1" id="KW-0805">Transcription regulation</keyword>
<feature type="region of interest" description="Disordered" evidence="4">
    <location>
        <begin position="219"/>
        <end position="245"/>
    </location>
</feature>
<dbReference type="GO" id="GO:0000981">
    <property type="term" value="F:DNA-binding transcription factor activity, RNA polymerase II-specific"/>
    <property type="evidence" value="ECO:0007669"/>
    <property type="project" value="TreeGrafter"/>
</dbReference>
<protein>
    <recommendedName>
        <fullName evidence="5">BZIP domain-containing protein</fullName>
    </recommendedName>
</protein>
<dbReference type="PANTHER" id="PTHR11462">
    <property type="entry name" value="JUN TRANSCRIPTION FACTOR-RELATED"/>
    <property type="match status" value="1"/>
</dbReference>
<name>A0AAD5QB86_PYTIN</name>
<comment type="caution">
    <text evidence="6">The sequence shown here is derived from an EMBL/GenBank/DDBJ whole genome shotgun (WGS) entry which is preliminary data.</text>
</comment>